<dbReference type="EMBL" id="JFAX01000016">
    <property type="protein sequence ID" value="EXI66284.1"/>
    <property type="molecule type" value="Genomic_DNA"/>
</dbReference>
<protein>
    <submittedName>
        <fullName evidence="3">AP-4-A phosphorylase</fullName>
        <ecNumber evidence="3">2.7.7.53</ecNumber>
    </submittedName>
</protein>
<feature type="domain" description="HIT" evidence="2">
    <location>
        <begin position="7"/>
        <end position="108"/>
    </location>
</feature>
<evidence type="ECO:0000259" key="2">
    <source>
        <dbReference type="PROSITE" id="PS51084"/>
    </source>
</evidence>
<dbReference type="PATRIC" id="fig|1454001.3.peg.2688"/>
<dbReference type="Proteomes" id="UP000020218">
    <property type="component" value="Unassembled WGS sequence"/>
</dbReference>
<keyword evidence="3" id="KW-0548">Nucleotidyltransferase</keyword>
<keyword evidence="3" id="KW-0808">Transferase</keyword>
<evidence type="ECO:0000256" key="1">
    <source>
        <dbReference type="PROSITE-ProRule" id="PRU00464"/>
    </source>
</evidence>
<dbReference type="InterPro" id="IPR036265">
    <property type="entry name" value="HIT-like_sf"/>
</dbReference>
<dbReference type="PANTHER" id="PTHR42997">
    <property type="entry name" value="HIT FAMILY HYDROLASE"/>
    <property type="match status" value="1"/>
</dbReference>
<dbReference type="Pfam" id="PF01230">
    <property type="entry name" value="HIT"/>
    <property type="match status" value="1"/>
</dbReference>
<dbReference type="GO" id="GO:0003877">
    <property type="term" value="F:ATP:ADP adenylyltransferase activity"/>
    <property type="evidence" value="ECO:0007669"/>
    <property type="project" value="UniProtKB-EC"/>
</dbReference>
<name>A0A011PJ22_9PROT</name>
<organism evidence="3 4">
    <name type="scientific">Candidatus Accumulibacter adjunctus</name>
    <dbReference type="NCBI Taxonomy" id="1454001"/>
    <lineage>
        <taxon>Bacteria</taxon>
        <taxon>Pseudomonadati</taxon>
        <taxon>Pseudomonadota</taxon>
        <taxon>Betaproteobacteria</taxon>
        <taxon>Candidatus Accumulibacter</taxon>
    </lineage>
</organism>
<sequence>MPEHRIEDCELCQSPGGEVIWESELCRVVAVGDPDYPGFCRVILNRHVREMTDLSEDERIRLMHVLFGVEKAIRALYQPDKINLASLGNMTPHLHWHVIPRWRDDRHFPQPVWATPQRAQAPLRRAVDGRHLADQIINALRTR</sequence>
<dbReference type="InterPro" id="IPR052908">
    <property type="entry name" value="AP-4-A_phosphorylase"/>
</dbReference>
<dbReference type="STRING" id="1454001.AW08_02640"/>
<dbReference type="PANTHER" id="PTHR42997:SF1">
    <property type="entry name" value="AP-4-A PHOSPHORYLASE"/>
    <property type="match status" value="1"/>
</dbReference>
<reference evidence="3" key="1">
    <citation type="submission" date="2014-02" db="EMBL/GenBank/DDBJ databases">
        <title>Expanding our view of genomic diversity in Candidatus Accumulibacter clades.</title>
        <authorList>
            <person name="Skennerton C.T."/>
            <person name="Barr J.J."/>
            <person name="Slater F.R."/>
            <person name="Bond P.L."/>
            <person name="Tyson G.W."/>
        </authorList>
    </citation>
    <scope>NUCLEOTIDE SEQUENCE [LARGE SCALE GENOMIC DNA]</scope>
</reference>
<evidence type="ECO:0000313" key="4">
    <source>
        <dbReference type="Proteomes" id="UP000020218"/>
    </source>
</evidence>
<dbReference type="SUPFAM" id="SSF54197">
    <property type="entry name" value="HIT-like"/>
    <property type="match status" value="1"/>
</dbReference>
<dbReference type="InterPro" id="IPR011146">
    <property type="entry name" value="HIT-like"/>
</dbReference>
<dbReference type="EC" id="2.7.7.53" evidence="3"/>
<evidence type="ECO:0000313" key="3">
    <source>
        <dbReference type="EMBL" id="EXI66284.1"/>
    </source>
</evidence>
<comment type="caution">
    <text evidence="3">The sequence shown here is derived from an EMBL/GenBank/DDBJ whole genome shotgun (WGS) entry which is preliminary data.</text>
</comment>
<accession>A0A011PJ22</accession>
<dbReference type="Gene3D" id="3.30.428.10">
    <property type="entry name" value="HIT-like"/>
    <property type="match status" value="1"/>
</dbReference>
<gene>
    <name evidence="3" type="ORF">AW08_02640</name>
</gene>
<dbReference type="AlphaFoldDB" id="A0A011PJ22"/>
<feature type="short sequence motif" description="Histidine triad motif" evidence="1">
    <location>
        <begin position="93"/>
        <end position="97"/>
    </location>
</feature>
<keyword evidence="4" id="KW-1185">Reference proteome</keyword>
<dbReference type="PROSITE" id="PS51084">
    <property type="entry name" value="HIT_2"/>
    <property type="match status" value="1"/>
</dbReference>
<proteinExistence type="predicted"/>